<dbReference type="RefSeq" id="WP_143216927.1">
    <property type="nucleotide sequence ID" value="NZ_JOMO01000080.1"/>
</dbReference>
<accession>A0A251ZXZ1</accession>
<gene>
    <name evidence="3" type="ORF">HK12_13975</name>
</gene>
<protein>
    <recommendedName>
        <fullName evidence="2">Tail sheath protein subtilisin-like domain-containing protein</fullName>
    </recommendedName>
</protein>
<comment type="caution">
    <text evidence="3">The sequence shown here is derived from an EMBL/GenBank/DDBJ whole genome shotgun (WGS) entry which is preliminary data.</text>
</comment>
<evidence type="ECO:0000256" key="1">
    <source>
        <dbReference type="ARBA" id="ARBA00008005"/>
    </source>
</evidence>
<name>A0A251ZXZ1_9PROT</name>
<feature type="non-terminal residue" evidence="3">
    <location>
        <position position="1"/>
    </location>
</feature>
<organism evidence="3 4">
    <name type="scientific">Acetobacter orientalis</name>
    <dbReference type="NCBI Taxonomy" id="146474"/>
    <lineage>
        <taxon>Bacteria</taxon>
        <taxon>Pseudomonadati</taxon>
        <taxon>Pseudomonadota</taxon>
        <taxon>Alphaproteobacteria</taxon>
        <taxon>Acetobacterales</taxon>
        <taxon>Acetobacteraceae</taxon>
        <taxon>Acetobacter</taxon>
    </lineage>
</organism>
<evidence type="ECO:0000313" key="4">
    <source>
        <dbReference type="Proteomes" id="UP000194639"/>
    </source>
</evidence>
<dbReference type="EMBL" id="JOMO01000080">
    <property type="protein sequence ID" value="OUI79538.1"/>
    <property type="molecule type" value="Genomic_DNA"/>
</dbReference>
<feature type="domain" description="Tail sheath protein subtilisin-like" evidence="2">
    <location>
        <begin position="64"/>
        <end position="214"/>
    </location>
</feature>
<dbReference type="Proteomes" id="UP000194639">
    <property type="component" value="Unassembled WGS sequence"/>
</dbReference>
<dbReference type="Pfam" id="PF04984">
    <property type="entry name" value="Phage_sheath_1"/>
    <property type="match status" value="1"/>
</dbReference>
<reference evidence="3 4" key="1">
    <citation type="submission" date="2014-06" db="EMBL/GenBank/DDBJ databases">
        <authorList>
            <person name="Ju J."/>
            <person name="Zhang J."/>
        </authorList>
    </citation>
    <scope>NUCLEOTIDE SEQUENCE [LARGE SCALE GENOMIC DNA]</scope>
    <source>
        <strain evidence="3">DmW_045</strain>
    </source>
</reference>
<evidence type="ECO:0000259" key="2">
    <source>
        <dbReference type="Pfam" id="PF04984"/>
    </source>
</evidence>
<evidence type="ECO:0000313" key="3">
    <source>
        <dbReference type="EMBL" id="OUI79538.1"/>
    </source>
</evidence>
<dbReference type="AlphaFoldDB" id="A0A251ZXZ1"/>
<sequence>TGATFDITSSKSTDGTSFTPASITINNIGSGYKVGDKLTINNVGTITVTGLDSEEVQVPADDNTVITTALKNAGNVEFDIITGAYNSAKALQALDTYFTGTWGYAEETYGHYITAYQSDVVNDLVQNAGTFNFKTSTVIAIPTDLDLYQSIGLAVSQIATTTQSNPSLPLRSFSLNSGVISVANRWDIATRNTLFNNGYSTVYADTAGNPTLERTRISATTEDGITINDTSLETIFQTVYCAKAVRSGLSPFILNRKIIMNDDDVIAPSTYVVTPNAIRGKCISIYSNLVNELVATDIDTFKKSLNVVIDQDVNGRIDVYYPITLASGLNQIAINLSTQK</sequence>
<comment type="similarity">
    <text evidence="1">Belongs to the myoviridae tail sheath protein family.</text>
</comment>
<proteinExistence type="inferred from homology"/>
<dbReference type="InterPro" id="IPR035089">
    <property type="entry name" value="Phage_sheath_subtilisin"/>
</dbReference>